<dbReference type="Gene3D" id="3.50.50.60">
    <property type="entry name" value="FAD/NAD(P)-binding domain"/>
    <property type="match status" value="1"/>
</dbReference>
<accession>A0ABW2BEY3</accession>
<proteinExistence type="predicted"/>
<feature type="region of interest" description="Disordered" evidence="1">
    <location>
        <begin position="398"/>
        <end position="427"/>
    </location>
</feature>
<evidence type="ECO:0000256" key="1">
    <source>
        <dbReference type="SAM" id="MobiDB-lite"/>
    </source>
</evidence>
<dbReference type="SUPFAM" id="SSF51905">
    <property type="entry name" value="FAD/NAD(P)-binding domain"/>
    <property type="match status" value="1"/>
</dbReference>
<name>A0ABW2BEY3_9HYPH</name>
<gene>
    <name evidence="2" type="ORF">ACFQE0_04240</name>
</gene>
<evidence type="ECO:0000313" key="2">
    <source>
        <dbReference type="EMBL" id="MFC6788904.1"/>
    </source>
</evidence>
<dbReference type="InterPro" id="IPR036188">
    <property type="entry name" value="FAD/NAD-bd_sf"/>
</dbReference>
<dbReference type="PANTHER" id="PTHR21197:SF0">
    <property type="entry name" value="UDP-GALACTOPYRANOSE MUTASE"/>
    <property type="match status" value="1"/>
</dbReference>
<dbReference type="EMBL" id="JBHSWN010000001">
    <property type="protein sequence ID" value="MFC6788904.1"/>
    <property type="molecule type" value="Genomic_DNA"/>
</dbReference>
<comment type="caution">
    <text evidence="2">The sequence shown here is derived from an EMBL/GenBank/DDBJ whole genome shotgun (WGS) entry which is preliminary data.</text>
</comment>
<keyword evidence="3" id="KW-1185">Reference proteome</keyword>
<dbReference type="RefSeq" id="WP_378967378.1">
    <property type="nucleotide sequence ID" value="NZ_JBHSWN010000001.1"/>
</dbReference>
<reference evidence="3" key="1">
    <citation type="journal article" date="2019" name="Int. J. Syst. Evol. Microbiol.">
        <title>The Global Catalogue of Microorganisms (GCM) 10K type strain sequencing project: providing services to taxonomists for standard genome sequencing and annotation.</title>
        <authorList>
            <consortium name="The Broad Institute Genomics Platform"/>
            <consortium name="The Broad Institute Genome Sequencing Center for Infectious Disease"/>
            <person name="Wu L."/>
            <person name="Ma J."/>
        </authorList>
    </citation>
    <scope>NUCLEOTIDE SEQUENCE [LARGE SCALE GENOMIC DNA]</scope>
    <source>
        <strain evidence="3">CCUG 48316</strain>
    </source>
</reference>
<evidence type="ECO:0000313" key="3">
    <source>
        <dbReference type="Proteomes" id="UP001596292"/>
    </source>
</evidence>
<organism evidence="2 3">
    <name type="scientific">Methylobacterium komagatae</name>
    <dbReference type="NCBI Taxonomy" id="374425"/>
    <lineage>
        <taxon>Bacteria</taxon>
        <taxon>Pseudomonadati</taxon>
        <taxon>Pseudomonadota</taxon>
        <taxon>Alphaproteobacteria</taxon>
        <taxon>Hyphomicrobiales</taxon>
        <taxon>Methylobacteriaceae</taxon>
        <taxon>Methylobacterium</taxon>
    </lineage>
</organism>
<dbReference type="Pfam" id="PF13450">
    <property type="entry name" value="NAD_binding_8"/>
    <property type="match status" value="1"/>
</dbReference>
<dbReference type="PANTHER" id="PTHR21197">
    <property type="entry name" value="UDP-GALACTOPYRANOSE MUTASE"/>
    <property type="match status" value="1"/>
</dbReference>
<dbReference type="Proteomes" id="UP001596292">
    <property type="component" value="Unassembled WGS sequence"/>
</dbReference>
<protein>
    <submittedName>
        <fullName evidence="2">NAD(P)-binding protein</fullName>
    </submittedName>
</protein>
<sequence>MQTAHEYDAIVLGAGISGLVATSVLMEQGCRRILVIDEYEHVGGNHINFNIKDYSFDIGSLIFQDDSPLLRHFPEILPQYVNISPSWGKLTPHGTIANYPLSIKEDVLTLGPIGFIRAGLSVLKSRLFNRHIGNARDFARYWIGDYFLYRSGLENYMQRFFGAAAARIDADFAEKRMLWLKEHSSPKALLRYFRGKPSSGVDNYQLARPKSGFADLYAPAVEKLERAGVAFMLGTKVGRIESSASGNVVHAGNLTLKTGRVISTIPIPLAVESCGLPDTYGLETVTLISLFFSFAGERGFGHSILYNFSHDGHWKRLTVYSDFYGRSDGREYFAVEVIASDVVHDAETARADFCEHVRRNGLFAGDLVLEGSSRLDNAYPVYTNKAKSRALDAIAKLKEPGSNPSADKAASSISRPPEPRRSMSRAR</sequence>